<dbReference type="Proteomes" id="UP000002051">
    <property type="component" value="Chromosome 2"/>
</dbReference>
<gene>
    <name evidence="2" type="ordered locus">MTR_2g020675</name>
</gene>
<dbReference type="EnsemblPlants" id="KEH36717">
    <property type="protein sequence ID" value="KEH36717"/>
    <property type="gene ID" value="MTR_2g020675"/>
</dbReference>
<dbReference type="HOGENOM" id="CLU_2187810_0_0_1"/>
<protein>
    <submittedName>
        <fullName evidence="2 3">Uncharacterized protein</fullName>
    </submittedName>
</protein>
<proteinExistence type="predicted"/>
<evidence type="ECO:0000313" key="3">
    <source>
        <dbReference type="EnsemblPlants" id="KEH36717"/>
    </source>
</evidence>
<evidence type="ECO:0000313" key="2">
    <source>
        <dbReference type="EMBL" id="KEH36717.1"/>
    </source>
</evidence>
<reference evidence="2 4" key="2">
    <citation type="journal article" date="2014" name="BMC Genomics">
        <title>An improved genome release (version Mt4.0) for the model legume Medicago truncatula.</title>
        <authorList>
            <person name="Tang H."/>
            <person name="Krishnakumar V."/>
            <person name="Bidwell S."/>
            <person name="Rosen B."/>
            <person name="Chan A."/>
            <person name="Zhou S."/>
            <person name="Gentzbittel L."/>
            <person name="Childs K.L."/>
            <person name="Yandell M."/>
            <person name="Gundlach H."/>
            <person name="Mayer K.F."/>
            <person name="Schwartz D.C."/>
            <person name="Town C.D."/>
        </authorList>
    </citation>
    <scope>GENOME REANNOTATION</scope>
    <source>
        <strain evidence="2">A17</strain>
        <strain evidence="3 4">cv. Jemalong A17</strain>
    </source>
</reference>
<accession>A0A072V4G1</accession>
<sequence length="109" mass="12135">MKTRSCATAVLDKAVIMQSKPAIVEPSQDGDEDGKTDPGTNRAIKDVESGKDRHPGKSINRIGFRNITAVPVYNKIEPSLGETMTIHICLHRKDKQVQSFFSLSIYLYE</sequence>
<reference evidence="2 4" key="1">
    <citation type="journal article" date="2011" name="Nature">
        <title>The Medicago genome provides insight into the evolution of rhizobial symbioses.</title>
        <authorList>
            <person name="Young N.D."/>
            <person name="Debelle F."/>
            <person name="Oldroyd G.E."/>
            <person name="Geurts R."/>
            <person name="Cannon S.B."/>
            <person name="Udvardi M.K."/>
            <person name="Benedito V.A."/>
            <person name="Mayer K.F."/>
            <person name="Gouzy J."/>
            <person name="Schoof H."/>
            <person name="Van de Peer Y."/>
            <person name="Proost S."/>
            <person name="Cook D.R."/>
            <person name="Meyers B.C."/>
            <person name="Spannagl M."/>
            <person name="Cheung F."/>
            <person name="De Mita S."/>
            <person name="Krishnakumar V."/>
            <person name="Gundlach H."/>
            <person name="Zhou S."/>
            <person name="Mudge J."/>
            <person name="Bharti A.K."/>
            <person name="Murray J.D."/>
            <person name="Naoumkina M.A."/>
            <person name="Rosen B."/>
            <person name="Silverstein K.A."/>
            <person name="Tang H."/>
            <person name="Rombauts S."/>
            <person name="Zhao P.X."/>
            <person name="Zhou P."/>
            <person name="Barbe V."/>
            <person name="Bardou P."/>
            <person name="Bechner M."/>
            <person name="Bellec A."/>
            <person name="Berger A."/>
            <person name="Berges H."/>
            <person name="Bidwell S."/>
            <person name="Bisseling T."/>
            <person name="Choisne N."/>
            <person name="Couloux A."/>
            <person name="Denny R."/>
            <person name="Deshpande S."/>
            <person name="Dai X."/>
            <person name="Doyle J.J."/>
            <person name="Dudez A.M."/>
            <person name="Farmer A.D."/>
            <person name="Fouteau S."/>
            <person name="Franken C."/>
            <person name="Gibelin C."/>
            <person name="Gish J."/>
            <person name="Goldstein S."/>
            <person name="Gonzalez A.J."/>
            <person name="Green P.J."/>
            <person name="Hallab A."/>
            <person name="Hartog M."/>
            <person name="Hua A."/>
            <person name="Humphray S.J."/>
            <person name="Jeong D.H."/>
            <person name="Jing Y."/>
            <person name="Jocker A."/>
            <person name="Kenton S.M."/>
            <person name="Kim D.J."/>
            <person name="Klee K."/>
            <person name="Lai H."/>
            <person name="Lang C."/>
            <person name="Lin S."/>
            <person name="Macmil S.L."/>
            <person name="Magdelenat G."/>
            <person name="Matthews L."/>
            <person name="McCorrison J."/>
            <person name="Monaghan E.L."/>
            <person name="Mun J.H."/>
            <person name="Najar F.Z."/>
            <person name="Nicholson C."/>
            <person name="Noirot C."/>
            <person name="O'Bleness M."/>
            <person name="Paule C.R."/>
            <person name="Poulain J."/>
            <person name="Prion F."/>
            <person name="Qin B."/>
            <person name="Qu C."/>
            <person name="Retzel E.F."/>
            <person name="Riddle C."/>
            <person name="Sallet E."/>
            <person name="Samain S."/>
            <person name="Samson N."/>
            <person name="Sanders I."/>
            <person name="Saurat O."/>
            <person name="Scarpelli C."/>
            <person name="Schiex T."/>
            <person name="Segurens B."/>
            <person name="Severin A.J."/>
            <person name="Sherrier D.J."/>
            <person name="Shi R."/>
            <person name="Sims S."/>
            <person name="Singer S.R."/>
            <person name="Sinharoy S."/>
            <person name="Sterck L."/>
            <person name="Viollet A."/>
            <person name="Wang B.B."/>
            <person name="Wang K."/>
            <person name="Wang M."/>
            <person name="Wang X."/>
            <person name="Warfsmann J."/>
            <person name="Weissenbach J."/>
            <person name="White D.D."/>
            <person name="White J.D."/>
            <person name="Wiley G.B."/>
            <person name="Wincker P."/>
            <person name="Xing Y."/>
            <person name="Yang L."/>
            <person name="Yao Z."/>
            <person name="Ying F."/>
            <person name="Zhai J."/>
            <person name="Zhou L."/>
            <person name="Zuber A."/>
            <person name="Denarie J."/>
            <person name="Dixon R.A."/>
            <person name="May G.D."/>
            <person name="Schwartz D.C."/>
            <person name="Rogers J."/>
            <person name="Quetier F."/>
            <person name="Town C.D."/>
            <person name="Roe B.A."/>
        </authorList>
    </citation>
    <scope>NUCLEOTIDE SEQUENCE [LARGE SCALE GENOMIC DNA]</scope>
    <source>
        <strain evidence="2">A17</strain>
        <strain evidence="3 4">cv. Jemalong A17</strain>
    </source>
</reference>
<organism evidence="2 4">
    <name type="scientific">Medicago truncatula</name>
    <name type="common">Barrel medic</name>
    <name type="synonym">Medicago tribuloides</name>
    <dbReference type="NCBI Taxonomy" id="3880"/>
    <lineage>
        <taxon>Eukaryota</taxon>
        <taxon>Viridiplantae</taxon>
        <taxon>Streptophyta</taxon>
        <taxon>Embryophyta</taxon>
        <taxon>Tracheophyta</taxon>
        <taxon>Spermatophyta</taxon>
        <taxon>Magnoliopsida</taxon>
        <taxon>eudicotyledons</taxon>
        <taxon>Gunneridae</taxon>
        <taxon>Pentapetalae</taxon>
        <taxon>rosids</taxon>
        <taxon>fabids</taxon>
        <taxon>Fabales</taxon>
        <taxon>Fabaceae</taxon>
        <taxon>Papilionoideae</taxon>
        <taxon>50 kb inversion clade</taxon>
        <taxon>NPAAA clade</taxon>
        <taxon>Hologalegina</taxon>
        <taxon>IRL clade</taxon>
        <taxon>Trifolieae</taxon>
        <taxon>Medicago</taxon>
    </lineage>
</organism>
<keyword evidence="4" id="KW-1185">Reference proteome</keyword>
<name>A0A072V4G1_MEDTR</name>
<dbReference type="AlphaFoldDB" id="A0A072V4G1"/>
<reference evidence="3" key="3">
    <citation type="submission" date="2015-04" db="UniProtKB">
        <authorList>
            <consortium name="EnsemblPlants"/>
        </authorList>
    </citation>
    <scope>IDENTIFICATION</scope>
    <source>
        <strain evidence="3">cv. Jemalong A17</strain>
    </source>
</reference>
<feature type="compositionally biased region" description="Basic and acidic residues" evidence="1">
    <location>
        <begin position="43"/>
        <end position="55"/>
    </location>
</feature>
<feature type="region of interest" description="Disordered" evidence="1">
    <location>
        <begin position="21"/>
        <end position="58"/>
    </location>
</feature>
<dbReference type="EMBL" id="CM001218">
    <property type="protein sequence ID" value="KEH36717.1"/>
    <property type="molecule type" value="Genomic_DNA"/>
</dbReference>
<evidence type="ECO:0000313" key="4">
    <source>
        <dbReference type="Proteomes" id="UP000002051"/>
    </source>
</evidence>
<evidence type="ECO:0000256" key="1">
    <source>
        <dbReference type="SAM" id="MobiDB-lite"/>
    </source>
</evidence>